<evidence type="ECO:0000313" key="2">
    <source>
        <dbReference type="EMBL" id="KIV84233.1"/>
    </source>
</evidence>
<sequence>MSVIQSLDALRDAASLVHLDVCEMVPVEGRSNLLRLDFRTREELLTDERLNLLRLYNKTDERENGVIIEWDYYLEFLCIFSPLRPEPNQTLVAIILPDLTGLIDRVLALSKEKVDKIAHEPTNAPKSIEPYPQSPTRSQIVGKPMSKENTVVSPERQEIHES</sequence>
<evidence type="ECO:0000313" key="3">
    <source>
        <dbReference type="Proteomes" id="UP000053599"/>
    </source>
</evidence>
<proteinExistence type="predicted"/>
<gene>
    <name evidence="2" type="ORF">PV11_00024</name>
</gene>
<accession>A0A0D1ZBU4</accession>
<dbReference type="HOGENOM" id="CLU_1366266_0_0_1"/>
<dbReference type="OrthoDB" id="4120204at2759"/>
<feature type="region of interest" description="Disordered" evidence="1">
    <location>
        <begin position="118"/>
        <end position="162"/>
    </location>
</feature>
<dbReference type="EMBL" id="KN846951">
    <property type="protein sequence ID" value="KIV84233.1"/>
    <property type="molecule type" value="Genomic_DNA"/>
</dbReference>
<organism evidence="2 3">
    <name type="scientific">Exophiala sideris</name>
    <dbReference type="NCBI Taxonomy" id="1016849"/>
    <lineage>
        <taxon>Eukaryota</taxon>
        <taxon>Fungi</taxon>
        <taxon>Dikarya</taxon>
        <taxon>Ascomycota</taxon>
        <taxon>Pezizomycotina</taxon>
        <taxon>Eurotiomycetes</taxon>
        <taxon>Chaetothyriomycetidae</taxon>
        <taxon>Chaetothyriales</taxon>
        <taxon>Herpotrichiellaceae</taxon>
        <taxon>Exophiala</taxon>
    </lineage>
</organism>
<evidence type="ECO:0000256" key="1">
    <source>
        <dbReference type="SAM" id="MobiDB-lite"/>
    </source>
</evidence>
<reference evidence="2 3" key="1">
    <citation type="submission" date="2015-01" db="EMBL/GenBank/DDBJ databases">
        <title>The Genome Sequence of Exophiala sideris CBS121828.</title>
        <authorList>
            <consortium name="The Broad Institute Genomics Platform"/>
            <person name="Cuomo C."/>
            <person name="de Hoog S."/>
            <person name="Gorbushina A."/>
            <person name="Stielow B."/>
            <person name="Teixiera M."/>
            <person name="Abouelleil A."/>
            <person name="Chapman S.B."/>
            <person name="Priest M."/>
            <person name="Young S.K."/>
            <person name="Wortman J."/>
            <person name="Nusbaum C."/>
            <person name="Birren B."/>
        </authorList>
    </citation>
    <scope>NUCLEOTIDE SEQUENCE [LARGE SCALE GENOMIC DNA]</scope>
    <source>
        <strain evidence="2 3">CBS 121828</strain>
    </source>
</reference>
<protein>
    <submittedName>
        <fullName evidence="2">Uncharacterized protein</fullName>
    </submittedName>
</protein>
<dbReference type="AlphaFoldDB" id="A0A0D1ZBU4"/>
<dbReference type="Proteomes" id="UP000053599">
    <property type="component" value="Unassembled WGS sequence"/>
</dbReference>
<name>A0A0D1ZBU4_9EURO</name>